<dbReference type="Pfam" id="PF02909">
    <property type="entry name" value="TetR_C_1"/>
    <property type="match status" value="1"/>
</dbReference>
<evidence type="ECO:0000313" key="6">
    <source>
        <dbReference type="EMBL" id="SFK27980.1"/>
    </source>
</evidence>
<evidence type="ECO:0000256" key="3">
    <source>
        <dbReference type="ARBA" id="ARBA00023163"/>
    </source>
</evidence>
<evidence type="ECO:0000313" key="7">
    <source>
        <dbReference type="Proteomes" id="UP000199111"/>
    </source>
</evidence>
<dbReference type="InterPro" id="IPR050109">
    <property type="entry name" value="HTH-type_TetR-like_transc_reg"/>
</dbReference>
<dbReference type="SUPFAM" id="SSF46689">
    <property type="entry name" value="Homeodomain-like"/>
    <property type="match status" value="1"/>
</dbReference>
<dbReference type="InterPro" id="IPR001647">
    <property type="entry name" value="HTH_TetR"/>
</dbReference>
<evidence type="ECO:0000256" key="2">
    <source>
        <dbReference type="ARBA" id="ARBA00023125"/>
    </source>
</evidence>
<evidence type="ECO:0000256" key="4">
    <source>
        <dbReference type="PROSITE-ProRule" id="PRU00335"/>
    </source>
</evidence>
<evidence type="ECO:0000256" key="1">
    <source>
        <dbReference type="ARBA" id="ARBA00023015"/>
    </source>
</evidence>
<dbReference type="PANTHER" id="PTHR30055:SF151">
    <property type="entry name" value="TRANSCRIPTIONAL REGULATORY PROTEIN"/>
    <property type="match status" value="1"/>
</dbReference>
<sequence>MDSESGEAFPASIEAAWGLRERPHKGPKRGLTLERIVSAAVKVADEDGLDAVSMSRVGNELGSSTMALYRYLATKDELLTLMLDAAVGPPPPLPEGLGWRRGLESWATSMRAAILTHPWTVHLLMPKGPPATPNQLAWLDQFLRILQDTGLPVSAKLATQLLISGHVWSHVSITAAITLDTEPGSLRRWSEYEPFLRRVTGGGRLPGLRAALDEGAFGADPGAPDDHFVFGLERALDGIEAHIRSLR</sequence>
<reference evidence="7" key="1">
    <citation type="submission" date="2016-10" db="EMBL/GenBank/DDBJ databases">
        <authorList>
            <person name="Varghese N."/>
            <person name="Submissions S."/>
        </authorList>
    </citation>
    <scope>NUCLEOTIDE SEQUENCE [LARGE SCALE GENOMIC DNA]</scope>
    <source>
        <strain evidence="7">CGMCC 4.2126</strain>
    </source>
</reference>
<dbReference type="InterPro" id="IPR009057">
    <property type="entry name" value="Homeodomain-like_sf"/>
</dbReference>
<keyword evidence="3" id="KW-0804">Transcription</keyword>
<protein>
    <submittedName>
        <fullName evidence="6">Transcriptional regulator, TetR family</fullName>
    </submittedName>
</protein>
<dbReference type="Pfam" id="PF00440">
    <property type="entry name" value="TetR_N"/>
    <property type="match status" value="1"/>
</dbReference>
<evidence type="ECO:0000259" key="5">
    <source>
        <dbReference type="PROSITE" id="PS50977"/>
    </source>
</evidence>
<dbReference type="InterPro" id="IPR036271">
    <property type="entry name" value="Tet_transcr_reg_TetR-rel_C_sf"/>
</dbReference>
<proteinExistence type="predicted"/>
<name>A0A1I3Y8F0_9ACTN</name>
<dbReference type="SUPFAM" id="SSF48498">
    <property type="entry name" value="Tetracyclin repressor-like, C-terminal domain"/>
    <property type="match status" value="1"/>
</dbReference>
<dbReference type="InterPro" id="IPR004111">
    <property type="entry name" value="Repressor_TetR_C"/>
</dbReference>
<gene>
    <name evidence="6" type="ORF">SAMN05216275_12178</name>
</gene>
<dbReference type="Proteomes" id="UP000199111">
    <property type="component" value="Unassembled WGS sequence"/>
</dbReference>
<keyword evidence="2 4" id="KW-0238">DNA-binding</keyword>
<dbReference type="EMBL" id="FOQY01000021">
    <property type="protein sequence ID" value="SFK27980.1"/>
    <property type="molecule type" value="Genomic_DNA"/>
</dbReference>
<dbReference type="Gene3D" id="1.10.357.10">
    <property type="entry name" value="Tetracycline Repressor, domain 2"/>
    <property type="match status" value="1"/>
</dbReference>
<dbReference type="RefSeq" id="WP_093889715.1">
    <property type="nucleotide sequence ID" value="NZ_FOQY01000021.1"/>
</dbReference>
<dbReference type="GO" id="GO:0000976">
    <property type="term" value="F:transcription cis-regulatory region binding"/>
    <property type="evidence" value="ECO:0007669"/>
    <property type="project" value="TreeGrafter"/>
</dbReference>
<dbReference type="GO" id="GO:0045892">
    <property type="term" value="P:negative regulation of DNA-templated transcription"/>
    <property type="evidence" value="ECO:0007669"/>
    <property type="project" value="InterPro"/>
</dbReference>
<keyword evidence="7" id="KW-1185">Reference proteome</keyword>
<dbReference type="AlphaFoldDB" id="A0A1I3Y8F0"/>
<dbReference type="Gene3D" id="1.10.10.60">
    <property type="entry name" value="Homeodomain-like"/>
    <property type="match status" value="1"/>
</dbReference>
<dbReference type="GO" id="GO:0003700">
    <property type="term" value="F:DNA-binding transcription factor activity"/>
    <property type="evidence" value="ECO:0007669"/>
    <property type="project" value="TreeGrafter"/>
</dbReference>
<dbReference type="PROSITE" id="PS50977">
    <property type="entry name" value="HTH_TETR_2"/>
    <property type="match status" value="1"/>
</dbReference>
<dbReference type="PANTHER" id="PTHR30055">
    <property type="entry name" value="HTH-TYPE TRANSCRIPTIONAL REGULATOR RUTR"/>
    <property type="match status" value="1"/>
</dbReference>
<feature type="DNA-binding region" description="H-T-H motif" evidence="4">
    <location>
        <begin position="53"/>
        <end position="72"/>
    </location>
</feature>
<dbReference type="GeneID" id="96301054"/>
<accession>A0A1I3Y8F0</accession>
<keyword evidence="1" id="KW-0805">Transcription regulation</keyword>
<feature type="domain" description="HTH tetR-type" evidence="5">
    <location>
        <begin position="30"/>
        <end position="90"/>
    </location>
</feature>
<organism evidence="6 7">
    <name type="scientific">Streptosporangium canum</name>
    <dbReference type="NCBI Taxonomy" id="324952"/>
    <lineage>
        <taxon>Bacteria</taxon>
        <taxon>Bacillati</taxon>
        <taxon>Actinomycetota</taxon>
        <taxon>Actinomycetes</taxon>
        <taxon>Streptosporangiales</taxon>
        <taxon>Streptosporangiaceae</taxon>
        <taxon>Streptosporangium</taxon>
    </lineage>
</organism>